<evidence type="ECO:0000256" key="1">
    <source>
        <dbReference type="SAM" id="MobiDB-lite"/>
    </source>
</evidence>
<dbReference type="Proteomes" id="UP001497457">
    <property type="component" value="Chromosome 13rd"/>
</dbReference>
<gene>
    <name evidence="2" type="ORF">URODEC1_LOCUS15404</name>
</gene>
<evidence type="ECO:0000313" key="3">
    <source>
        <dbReference type="Proteomes" id="UP001497457"/>
    </source>
</evidence>
<name>A0ABC8WM85_9POAL</name>
<protein>
    <submittedName>
        <fullName evidence="2">Uncharacterized protein</fullName>
    </submittedName>
</protein>
<reference evidence="2" key="1">
    <citation type="submission" date="2024-10" db="EMBL/GenBank/DDBJ databases">
        <authorList>
            <person name="Ryan C."/>
        </authorList>
    </citation>
    <scope>NUCLEOTIDE SEQUENCE [LARGE SCALE GENOMIC DNA]</scope>
</reference>
<organism evidence="2 3">
    <name type="scientific">Urochloa decumbens</name>
    <dbReference type="NCBI Taxonomy" id="240449"/>
    <lineage>
        <taxon>Eukaryota</taxon>
        <taxon>Viridiplantae</taxon>
        <taxon>Streptophyta</taxon>
        <taxon>Embryophyta</taxon>
        <taxon>Tracheophyta</taxon>
        <taxon>Spermatophyta</taxon>
        <taxon>Magnoliopsida</taxon>
        <taxon>Liliopsida</taxon>
        <taxon>Poales</taxon>
        <taxon>Poaceae</taxon>
        <taxon>PACMAD clade</taxon>
        <taxon>Panicoideae</taxon>
        <taxon>Panicodae</taxon>
        <taxon>Paniceae</taxon>
        <taxon>Melinidinae</taxon>
        <taxon>Urochloa</taxon>
    </lineage>
</organism>
<dbReference type="EMBL" id="OZ075123">
    <property type="protein sequence ID" value="CAL4912127.1"/>
    <property type="molecule type" value="Genomic_DNA"/>
</dbReference>
<evidence type="ECO:0000313" key="2">
    <source>
        <dbReference type="EMBL" id="CAL4912127.1"/>
    </source>
</evidence>
<proteinExistence type="predicted"/>
<accession>A0ABC8WM85</accession>
<dbReference type="AlphaFoldDB" id="A0ABC8WM85"/>
<keyword evidence="3" id="KW-1185">Reference proteome</keyword>
<feature type="region of interest" description="Disordered" evidence="1">
    <location>
        <begin position="56"/>
        <end position="77"/>
    </location>
</feature>
<sequence length="132" mass="14594">MPMAVTMRVEGTPKTRWFQKVRSYALRGARRACSHTIRFAAEPSKDRLPATVLTHASRSHDRVTAAGEMSAAADATSPPIRSTAFIRAHHTDNQPQALNFVSRFIQSECTQPVMLQAKPPRYGGTTRATTSR</sequence>